<protein>
    <submittedName>
        <fullName evidence="1">Uncharacterized protein</fullName>
    </submittedName>
</protein>
<sequence length="109" mass="12055">MVIGIDLSGACKSPIAKMLAGGNGAGYGMSLSGTFDAKFAVEETEHLARLLVTYVVCDRGIRSLQWRSAQYIFDELHLTSQEYPEILALVFGHRACPKILRHILKRKFG</sequence>
<evidence type="ECO:0000313" key="1">
    <source>
        <dbReference type="EMBL" id="MBB4124334.1"/>
    </source>
</evidence>
<accession>A0A7W6KN16</accession>
<keyword evidence="2" id="KW-1185">Reference proteome</keyword>
<name>A0A7W6KN16_9HYPH</name>
<dbReference type="EMBL" id="JACIDZ010000020">
    <property type="protein sequence ID" value="MBB4124334.1"/>
    <property type="molecule type" value="Genomic_DNA"/>
</dbReference>
<comment type="caution">
    <text evidence="1">The sequence shown here is derived from an EMBL/GenBank/DDBJ whole genome shotgun (WGS) entry which is preliminary data.</text>
</comment>
<proteinExistence type="predicted"/>
<dbReference type="RefSeq" id="WP_183490913.1">
    <property type="nucleotide sequence ID" value="NZ_JACIDZ010000020.1"/>
</dbReference>
<dbReference type="AlphaFoldDB" id="A0A7W6KN16"/>
<gene>
    <name evidence="1" type="ORF">GGR30_004290</name>
</gene>
<evidence type="ECO:0000313" key="2">
    <source>
        <dbReference type="Proteomes" id="UP000530571"/>
    </source>
</evidence>
<organism evidence="1 2">
    <name type="scientific">Martelella radicis</name>
    <dbReference type="NCBI Taxonomy" id="1397476"/>
    <lineage>
        <taxon>Bacteria</taxon>
        <taxon>Pseudomonadati</taxon>
        <taxon>Pseudomonadota</taxon>
        <taxon>Alphaproteobacteria</taxon>
        <taxon>Hyphomicrobiales</taxon>
        <taxon>Aurantimonadaceae</taxon>
        <taxon>Martelella</taxon>
    </lineage>
</organism>
<dbReference type="Proteomes" id="UP000530571">
    <property type="component" value="Unassembled WGS sequence"/>
</dbReference>
<reference evidence="1 2" key="1">
    <citation type="submission" date="2020-08" db="EMBL/GenBank/DDBJ databases">
        <title>Genomic Encyclopedia of Type Strains, Phase IV (KMG-IV): sequencing the most valuable type-strain genomes for metagenomic binning, comparative biology and taxonomic classification.</title>
        <authorList>
            <person name="Goeker M."/>
        </authorList>
    </citation>
    <scope>NUCLEOTIDE SEQUENCE [LARGE SCALE GENOMIC DNA]</scope>
    <source>
        <strain evidence="1 2">DSM 28101</strain>
    </source>
</reference>